<dbReference type="PROSITE" id="PS51328">
    <property type="entry name" value="L_LECTIN_LIKE"/>
    <property type="match status" value="1"/>
</dbReference>
<evidence type="ECO:0000256" key="7">
    <source>
        <dbReference type="SAM" id="SignalP"/>
    </source>
</evidence>
<dbReference type="GO" id="GO:0000139">
    <property type="term" value="C:Golgi membrane"/>
    <property type="evidence" value="ECO:0007669"/>
    <property type="project" value="TreeGrafter"/>
</dbReference>
<dbReference type="OrthoDB" id="10265193at2759"/>
<keyword evidence="5 6" id="KW-0472">Membrane</keyword>
<dbReference type="GO" id="GO:0005537">
    <property type="term" value="F:D-mannose binding"/>
    <property type="evidence" value="ECO:0007669"/>
    <property type="project" value="TreeGrafter"/>
</dbReference>
<dbReference type="GO" id="GO:0005789">
    <property type="term" value="C:endoplasmic reticulum membrane"/>
    <property type="evidence" value="ECO:0007669"/>
    <property type="project" value="TreeGrafter"/>
</dbReference>
<organism evidence="9 10">
    <name type="scientific">Diutina rugosa</name>
    <name type="common">Yeast</name>
    <name type="synonym">Candida rugosa</name>
    <dbReference type="NCBI Taxonomy" id="5481"/>
    <lineage>
        <taxon>Eukaryota</taxon>
        <taxon>Fungi</taxon>
        <taxon>Dikarya</taxon>
        <taxon>Ascomycota</taxon>
        <taxon>Saccharomycotina</taxon>
        <taxon>Pichiomycetes</taxon>
        <taxon>Debaryomycetaceae</taxon>
        <taxon>Diutina</taxon>
    </lineage>
</organism>
<dbReference type="Proteomes" id="UP000449547">
    <property type="component" value="Unassembled WGS sequence"/>
</dbReference>
<evidence type="ECO:0000256" key="6">
    <source>
        <dbReference type="SAM" id="Phobius"/>
    </source>
</evidence>
<evidence type="ECO:0000256" key="3">
    <source>
        <dbReference type="ARBA" id="ARBA00022729"/>
    </source>
</evidence>
<evidence type="ECO:0000259" key="8">
    <source>
        <dbReference type="PROSITE" id="PS51328"/>
    </source>
</evidence>
<sequence length="442" mass="49345">MRLISPIVAAVTTILVAGVYAHDEPGPQSLPNLFSVNSINDITKSGWRSTGDIRYDQGRLLVQNGAIWKEKELANTDNEWVMELTFRTSGISSDSANTATTNGLALWLTSKRETDTSNYGGPAKFDGFQFLLNSGADIRGLAIFNGDGQTPIEPGSANALGECRFNYLDSSVPFTLRISYTKATNIFKVQIDNNLCFRTDKIIIPHGQKLHLGISASSGSSEEYEIFKLNVWDHLTQDAIDDHGLIEDGKLKLQFKTIVASQNAKSPQESVLERQRQFIEQQQEQKHQDSLVQPQLKEILSHVSSLENRIDSLVQQLASGSGGSGTDGSAITLQFNEFRQEIVKYESEMLRAFKELNDRLVGEVREHQHTVDTLTKQMDLLMSHHEELANLQPPQVLGDSQSESAIVSTIFRWVLLPVIILLALILVVMFRLRRDIKHSKLL</sequence>
<gene>
    <name evidence="9" type="ORF">DIURU_004571</name>
</gene>
<dbReference type="PANTHER" id="PTHR12223:SF28">
    <property type="entry name" value="LECTIN, MANNOSE BINDING 1 LIKE"/>
    <property type="match status" value="1"/>
</dbReference>
<dbReference type="InterPro" id="IPR051136">
    <property type="entry name" value="Intracellular_Lectin-GPT"/>
</dbReference>
<dbReference type="InterPro" id="IPR013320">
    <property type="entry name" value="ConA-like_dom_sf"/>
</dbReference>
<feature type="signal peptide" evidence="7">
    <location>
        <begin position="1"/>
        <end position="21"/>
    </location>
</feature>
<evidence type="ECO:0000313" key="10">
    <source>
        <dbReference type="Proteomes" id="UP000449547"/>
    </source>
</evidence>
<dbReference type="GO" id="GO:0006888">
    <property type="term" value="P:endoplasmic reticulum to Golgi vesicle-mediated transport"/>
    <property type="evidence" value="ECO:0007669"/>
    <property type="project" value="TreeGrafter"/>
</dbReference>
<protein>
    <recommendedName>
        <fullName evidence="8">L-type lectin-like domain-containing protein</fullName>
    </recommendedName>
</protein>
<comment type="caution">
    <text evidence="9">The sequence shown here is derived from an EMBL/GenBank/DDBJ whole genome shotgun (WGS) entry which is preliminary data.</text>
</comment>
<evidence type="ECO:0000256" key="1">
    <source>
        <dbReference type="ARBA" id="ARBA00004479"/>
    </source>
</evidence>
<dbReference type="PANTHER" id="PTHR12223">
    <property type="entry name" value="VESICULAR MANNOSE-BINDING LECTIN"/>
    <property type="match status" value="1"/>
</dbReference>
<dbReference type="GO" id="GO:0005793">
    <property type="term" value="C:endoplasmic reticulum-Golgi intermediate compartment"/>
    <property type="evidence" value="ECO:0007669"/>
    <property type="project" value="TreeGrafter"/>
</dbReference>
<dbReference type="Gene3D" id="2.60.120.200">
    <property type="match status" value="1"/>
</dbReference>
<feature type="domain" description="L-type lectin-like" evidence="8">
    <location>
        <begin position="20"/>
        <end position="234"/>
    </location>
</feature>
<dbReference type="AlphaFoldDB" id="A0A642UNN1"/>
<dbReference type="InterPro" id="IPR005052">
    <property type="entry name" value="Lectin_leg"/>
</dbReference>
<reference evidence="9 10" key="1">
    <citation type="submission" date="2019-07" db="EMBL/GenBank/DDBJ databases">
        <title>Genome assembly of two rare yeast pathogens: Diutina rugosa and Trichomonascus ciferrii.</title>
        <authorList>
            <person name="Mixao V."/>
            <person name="Saus E."/>
            <person name="Hansen A."/>
            <person name="Lass-Flor C."/>
            <person name="Gabaldon T."/>
        </authorList>
    </citation>
    <scope>NUCLEOTIDE SEQUENCE [LARGE SCALE GENOMIC DNA]</scope>
    <source>
        <strain evidence="9 10">CBS 613</strain>
    </source>
</reference>
<dbReference type="EMBL" id="SWFT01000137">
    <property type="protein sequence ID" value="KAA8898727.1"/>
    <property type="molecule type" value="Genomic_DNA"/>
</dbReference>
<feature type="chain" id="PRO_5024883632" description="L-type lectin-like domain-containing protein" evidence="7">
    <location>
        <begin position="22"/>
        <end position="442"/>
    </location>
</feature>
<evidence type="ECO:0000256" key="2">
    <source>
        <dbReference type="ARBA" id="ARBA00022692"/>
    </source>
</evidence>
<evidence type="ECO:0000256" key="5">
    <source>
        <dbReference type="ARBA" id="ARBA00023136"/>
    </source>
</evidence>
<dbReference type="GO" id="GO:0030134">
    <property type="term" value="C:COPII-coated ER to Golgi transport vesicle"/>
    <property type="evidence" value="ECO:0007669"/>
    <property type="project" value="TreeGrafter"/>
</dbReference>
<name>A0A642UNN1_DIURU</name>
<dbReference type="Pfam" id="PF03388">
    <property type="entry name" value="Lectin_leg-like"/>
    <property type="match status" value="1"/>
</dbReference>
<keyword evidence="4 6" id="KW-1133">Transmembrane helix</keyword>
<evidence type="ECO:0000256" key="4">
    <source>
        <dbReference type="ARBA" id="ARBA00022989"/>
    </source>
</evidence>
<keyword evidence="2 6" id="KW-0812">Transmembrane</keyword>
<keyword evidence="10" id="KW-1185">Reference proteome</keyword>
<keyword evidence="3 7" id="KW-0732">Signal</keyword>
<dbReference type="OMA" id="VMAYYTF"/>
<dbReference type="VEuPathDB" id="FungiDB:DIURU_004571"/>
<dbReference type="SUPFAM" id="SSF49899">
    <property type="entry name" value="Concanavalin A-like lectins/glucanases"/>
    <property type="match status" value="1"/>
</dbReference>
<dbReference type="GeneID" id="54783222"/>
<dbReference type="RefSeq" id="XP_034010652.1">
    <property type="nucleotide sequence ID" value="XM_034157459.1"/>
</dbReference>
<accession>A0A642UNN1</accession>
<proteinExistence type="predicted"/>
<evidence type="ECO:0000313" key="9">
    <source>
        <dbReference type="EMBL" id="KAA8898727.1"/>
    </source>
</evidence>
<feature type="transmembrane region" description="Helical" evidence="6">
    <location>
        <begin position="410"/>
        <end position="432"/>
    </location>
</feature>
<comment type="subcellular location">
    <subcellularLocation>
        <location evidence="1">Membrane</location>
        <topology evidence="1">Single-pass type I membrane protein</topology>
    </subcellularLocation>
</comment>